<evidence type="ECO:0000256" key="27">
    <source>
        <dbReference type="ARBA" id="ARBA00059426"/>
    </source>
</evidence>
<evidence type="ECO:0000256" key="17">
    <source>
        <dbReference type="ARBA" id="ARBA00047466"/>
    </source>
</evidence>
<evidence type="ECO:0000313" key="32">
    <source>
        <dbReference type="RefSeq" id="XP_030622617.1"/>
    </source>
</evidence>
<dbReference type="InParanoid" id="A0A6J2UTG3"/>
<evidence type="ECO:0000256" key="19">
    <source>
        <dbReference type="ARBA" id="ARBA00047757"/>
    </source>
</evidence>
<dbReference type="InterPro" id="IPR000086">
    <property type="entry name" value="NUDIX_hydrolase_dom"/>
</dbReference>
<dbReference type="FunFam" id="3.90.79.10:FF:000049">
    <property type="entry name" value="Peroxisomal coenzyme A diphosphatase NUDT7"/>
    <property type="match status" value="1"/>
</dbReference>
<keyword evidence="6" id="KW-0479">Metal-binding</keyword>
<comment type="subunit">
    <text evidence="5">Monomer.</text>
</comment>
<evidence type="ECO:0000256" key="16">
    <source>
        <dbReference type="ARBA" id="ARBA00047403"/>
    </source>
</evidence>
<comment type="catalytic activity">
    <reaction evidence="16">
        <text>tetradecanoyl-CoA + H2O = tetradecanoyl-4'-phosphopantetheine + adenosine 3',5'-bisphosphate + 2 H(+)</text>
        <dbReference type="Rhea" id="RHEA:50028"/>
        <dbReference type="ChEBI" id="CHEBI:15377"/>
        <dbReference type="ChEBI" id="CHEBI:15378"/>
        <dbReference type="ChEBI" id="CHEBI:57385"/>
        <dbReference type="ChEBI" id="CHEBI:58343"/>
        <dbReference type="ChEBI" id="CHEBI:132017"/>
    </reaction>
    <physiologicalReaction direction="left-to-right" evidence="16">
        <dbReference type="Rhea" id="RHEA:50029"/>
    </physiologicalReaction>
</comment>
<evidence type="ECO:0000256" key="8">
    <source>
        <dbReference type="ARBA" id="ARBA00022842"/>
    </source>
</evidence>
<dbReference type="OrthoDB" id="206213at2759"/>
<comment type="function">
    <text evidence="27">Fatty acyl-coenzyme A (CoA) diphosphatase that hydrolyzes fatty acyl-CoA to yield acyl-4'-phosphopantetheine and adenosine 3',5'-bisphosphate. Cleaves CoA, CoA esters and oxidized CoA with similar efficiencies. Preferentially hydrolyzes medium-chain acyl-CoAs and bile acid-CoAs. Has no activity toward NDP-sugars, CDP-alcohols, (deoxy)nucleoside 5'-triphosphates, nucleoside 5'-di or monophosphates, diadenosine polyphosphates, NAD, NADH, NADP, NADPH or thymidine-5'-monophospho-p-nitrophenyl ester. May be required to eliminate oxidized CoA from peroxisomes, or regulate CoA and acyl-CoA levels in this organelle in response to metabolic demand. Does not play a role in U8 snoRNA decapping activity. Binds U8 snoRNA. Exhibits decapping activity towards dpCoA-capped RNAs in vitro.</text>
</comment>
<keyword evidence="8" id="KW-0460">Magnesium</keyword>
<name>A0A6J2UTG3_CHACN</name>
<comment type="catalytic activity">
    <reaction evidence="17">
        <text>hexanoyl-CoA + H2O = hexanoyl-4'-phosphopantetheine + adenosine 3',5'-bisphosphate + 2 H(+)</text>
        <dbReference type="Rhea" id="RHEA:49980"/>
        <dbReference type="ChEBI" id="CHEBI:15377"/>
        <dbReference type="ChEBI" id="CHEBI:15378"/>
        <dbReference type="ChEBI" id="CHEBI:58343"/>
        <dbReference type="ChEBI" id="CHEBI:62620"/>
        <dbReference type="ChEBI" id="CHEBI:132012"/>
    </reaction>
    <physiologicalReaction direction="left-to-right" evidence="17">
        <dbReference type="Rhea" id="RHEA:49981"/>
    </physiologicalReaction>
</comment>
<comment type="catalytic activity">
    <reaction evidence="21">
        <text>a 5'-end CoA-ribonucleoside in mRNA + H2O = a 5'-end phospho-adenosine-phospho-ribonucleoside in mRNA + (R)-4'-phosphopantetheine + 2 H(+)</text>
        <dbReference type="Rhea" id="RHEA:67592"/>
        <dbReference type="Rhea" id="RHEA-COMP:15719"/>
        <dbReference type="Rhea" id="RHEA-COMP:17276"/>
        <dbReference type="ChEBI" id="CHEBI:15377"/>
        <dbReference type="ChEBI" id="CHEBI:15378"/>
        <dbReference type="ChEBI" id="CHEBI:61723"/>
        <dbReference type="ChEBI" id="CHEBI:144051"/>
        <dbReference type="ChEBI" id="CHEBI:172371"/>
    </reaction>
    <physiologicalReaction direction="left-to-right" evidence="21">
        <dbReference type="Rhea" id="RHEA:67593"/>
    </physiologicalReaction>
</comment>
<evidence type="ECO:0000313" key="31">
    <source>
        <dbReference type="Proteomes" id="UP000504632"/>
    </source>
</evidence>
<evidence type="ECO:0000256" key="23">
    <source>
        <dbReference type="ARBA" id="ARBA00049284"/>
    </source>
</evidence>
<evidence type="ECO:0000256" key="7">
    <source>
        <dbReference type="ARBA" id="ARBA00022801"/>
    </source>
</evidence>
<comment type="catalytic activity">
    <reaction evidence="14">
        <text>octanoyl-CoA + H2O = S-octanoyl-4'-phosphopantetheine + adenosine 3',5'-bisphosphate + 2 H(+)</text>
        <dbReference type="Rhea" id="RHEA:50016"/>
        <dbReference type="ChEBI" id="CHEBI:15377"/>
        <dbReference type="ChEBI" id="CHEBI:15378"/>
        <dbReference type="ChEBI" id="CHEBI:57386"/>
        <dbReference type="ChEBI" id="CHEBI:58343"/>
        <dbReference type="ChEBI" id="CHEBI:132013"/>
    </reaction>
    <physiologicalReaction direction="left-to-right" evidence="14">
        <dbReference type="Rhea" id="RHEA:50017"/>
    </physiologicalReaction>
</comment>
<accession>A0A6J2UTG3</accession>
<reference evidence="32" key="1">
    <citation type="submission" date="2025-08" db="UniProtKB">
        <authorList>
            <consortium name="RefSeq"/>
        </authorList>
    </citation>
    <scope>IDENTIFICATION</scope>
</reference>
<evidence type="ECO:0000256" key="29">
    <source>
        <dbReference type="ARBA" id="ARBA00079598"/>
    </source>
</evidence>
<evidence type="ECO:0000256" key="26">
    <source>
        <dbReference type="ARBA" id="ARBA00051856"/>
    </source>
</evidence>
<dbReference type="GO" id="GO:0015938">
    <property type="term" value="P:coenzyme A catabolic process"/>
    <property type="evidence" value="ECO:0007669"/>
    <property type="project" value="TreeGrafter"/>
</dbReference>
<evidence type="ECO:0000256" key="5">
    <source>
        <dbReference type="ARBA" id="ARBA00011245"/>
    </source>
</evidence>
<dbReference type="PROSITE" id="PS51462">
    <property type="entry name" value="NUDIX"/>
    <property type="match status" value="1"/>
</dbReference>
<dbReference type="GeneID" id="115806031"/>
<evidence type="ECO:0000256" key="13">
    <source>
        <dbReference type="ARBA" id="ARBA00044967"/>
    </source>
</evidence>
<dbReference type="RefSeq" id="XP_030622617.1">
    <property type="nucleotide sequence ID" value="XM_030766757.1"/>
</dbReference>
<organism evidence="31 32">
    <name type="scientific">Chanos chanos</name>
    <name type="common">Milkfish</name>
    <name type="synonym">Mugil chanos</name>
    <dbReference type="NCBI Taxonomy" id="29144"/>
    <lineage>
        <taxon>Eukaryota</taxon>
        <taxon>Metazoa</taxon>
        <taxon>Chordata</taxon>
        <taxon>Craniata</taxon>
        <taxon>Vertebrata</taxon>
        <taxon>Euteleostomi</taxon>
        <taxon>Actinopterygii</taxon>
        <taxon>Neopterygii</taxon>
        <taxon>Teleostei</taxon>
        <taxon>Ostariophysi</taxon>
        <taxon>Gonorynchiformes</taxon>
        <taxon>Chanidae</taxon>
        <taxon>Chanos</taxon>
    </lineage>
</organism>
<gene>
    <name evidence="32" type="primary">nudt7</name>
</gene>
<evidence type="ECO:0000256" key="10">
    <source>
        <dbReference type="ARBA" id="ARBA00023140"/>
    </source>
</evidence>
<evidence type="ECO:0000256" key="12">
    <source>
        <dbReference type="ARBA" id="ARBA00044908"/>
    </source>
</evidence>
<evidence type="ECO:0000256" key="24">
    <source>
        <dbReference type="ARBA" id="ARBA00050371"/>
    </source>
</evidence>
<evidence type="ECO:0000256" key="28">
    <source>
        <dbReference type="ARBA" id="ARBA00072984"/>
    </source>
</evidence>
<comment type="catalytic activity">
    <reaction evidence="19">
        <text>dodecanoyl-CoA + H2O = S-dodecanoyl-4'-phosphopantetheine + adenosine 3',5'-bisphosphate + 2 H(+)</text>
        <dbReference type="Rhea" id="RHEA:50024"/>
        <dbReference type="ChEBI" id="CHEBI:15377"/>
        <dbReference type="ChEBI" id="CHEBI:15378"/>
        <dbReference type="ChEBI" id="CHEBI:57375"/>
        <dbReference type="ChEBI" id="CHEBI:58343"/>
        <dbReference type="ChEBI" id="CHEBI:132015"/>
    </reaction>
    <physiologicalReaction direction="left-to-right" evidence="19">
        <dbReference type="Rhea" id="RHEA:50025"/>
    </physiologicalReaction>
</comment>
<dbReference type="Proteomes" id="UP000504632">
    <property type="component" value="Chromosome 2"/>
</dbReference>
<evidence type="ECO:0000256" key="11">
    <source>
        <dbReference type="ARBA" id="ARBA00023211"/>
    </source>
</evidence>
<dbReference type="InterPro" id="IPR045121">
    <property type="entry name" value="CoAse"/>
</dbReference>
<comment type="catalytic activity">
    <reaction evidence="15">
        <text>malonyl-CoA + H2O = malonyl-4'-phosphopantetheine + adenosine 3',5'-bisphosphate + 2 H(+)</text>
        <dbReference type="Rhea" id="RHEA:67468"/>
        <dbReference type="ChEBI" id="CHEBI:15377"/>
        <dbReference type="ChEBI" id="CHEBI:15378"/>
        <dbReference type="ChEBI" id="CHEBI:57384"/>
        <dbReference type="ChEBI" id="CHEBI:58343"/>
        <dbReference type="ChEBI" id="CHEBI:172363"/>
    </reaction>
    <physiologicalReaction direction="left-to-right" evidence="15">
        <dbReference type="Rhea" id="RHEA:67469"/>
    </physiologicalReaction>
</comment>
<comment type="catalytic activity">
    <reaction evidence="23">
        <text>butanoyl-CoA + H2O = S-butanoyl-4'-phosphopantetheine + adenosine 3',5'-bisphosphate + 2 H(+)</text>
        <dbReference type="Rhea" id="RHEA:49976"/>
        <dbReference type="ChEBI" id="CHEBI:15377"/>
        <dbReference type="ChEBI" id="CHEBI:15378"/>
        <dbReference type="ChEBI" id="CHEBI:57371"/>
        <dbReference type="ChEBI" id="CHEBI:58343"/>
        <dbReference type="ChEBI" id="CHEBI:132011"/>
    </reaction>
    <physiologicalReaction direction="left-to-right" evidence="23">
        <dbReference type="Rhea" id="RHEA:49977"/>
    </physiologicalReaction>
</comment>
<evidence type="ECO:0000256" key="20">
    <source>
        <dbReference type="ARBA" id="ARBA00048624"/>
    </source>
</evidence>
<sequence>MDVKEKAIAALKHYEIGDKFSYLPTLPKASVLIPLFVKDGELRVLMTVRSMQLRSNAGEVCFPGGKFDPQDRDEVDTALREAQEEVGLPPDRVEVVCRLFPIMNKRGIVVTPVVGFIEDTFCPCPNPDEVSDVFSVPLEFFTQKTHHSCYDLSAGVGLIHSFLYTDPVSGKVQQIWGLTAILAILVAALALEKPPEFDTGFNITDPMPHFRHNLDLRISKL</sequence>
<dbReference type="EC" id="3.6.1.77" evidence="13"/>
<dbReference type="InterPro" id="IPR015797">
    <property type="entry name" value="NUDIX_hydrolase-like_dom_sf"/>
</dbReference>
<comment type="catalytic activity">
    <reaction evidence="25">
        <text>3alpha,7alpha,12alpha-trihydroxy-5beta-cholestan-26-oyl-CoA + H2O = 3alpha,7alpha,12alpha-trihydroxy-5beta-cholestan-26-oyl-4'-phosphopantetheine + adenosine 3',5'-bisphosphate + 2 H(+)</text>
        <dbReference type="Rhea" id="RHEA:50040"/>
        <dbReference type="ChEBI" id="CHEBI:15377"/>
        <dbReference type="ChEBI" id="CHEBI:15378"/>
        <dbReference type="ChEBI" id="CHEBI:58343"/>
        <dbReference type="ChEBI" id="CHEBI:63001"/>
        <dbReference type="ChEBI" id="CHEBI:132021"/>
    </reaction>
    <physiologicalReaction direction="left-to-right" evidence="25">
        <dbReference type="Rhea" id="RHEA:50041"/>
    </physiologicalReaction>
</comment>
<comment type="subcellular location">
    <subcellularLocation>
        <location evidence="3">Peroxisome</location>
    </subcellularLocation>
</comment>
<evidence type="ECO:0000259" key="30">
    <source>
        <dbReference type="PROSITE" id="PS51462"/>
    </source>
</evidence>
<comment type="catalytic activity">
    <reaction evidence="24">
        <text>decanoyl-CoA + H2O = decanoyl-4'-phosphopantetheine + adenosine 3',5'-bisphosphate + 2 H(+)</text>
        <dbReference type="Rhea" id="RHEA:50020"/>
        <dbReference type="ChEBI" id="CHEBI:15377"/>
        <dbReference type="ChEBI" id="CHEBI:15378"/>
        <dbReference type="ChEBI" id="CHEBI:58343"/>
        <dbReference type="ChEBI" id="CHEBI:61430"/>
        <dbReference type="ChEBI" id="CHEBI:132014"/>
    </reaction>
    <physiologicalReaction direction="left-to-right" evidence="24">
        <dbReference type="Rhea" id="RHEA:50021"/>
    </physiologicalReaction>
</comment>
<comment type="catalytic activity">
    <reaction evidence="22">
        <text>choloyl-CoA + H2O = S-choloyl-4'-phosphopantetheine + adenosine 3',5'-bisphosphate + 2 H(+)</text>
        <dbReference type="Rhea" id="RHEA:50036"/>
        <dbReference type="ChEBI" id="CHEBI:15377"/>
        <dbReference type="ChEBI" id="CHEBI:15378"/>
        <dbReference type="ChEBI" id="CHEBI:57373"/>
        <dbReference type="ChEBI" id="CHEBI:58343"/>
        <dbReference type="ChEBI" id="CHEBI:132020"/>
    </reaction>
    <physiologicalReaction direction="left-to-right" evidence="22">
        <dbReference type="Rhea" id="RHEA:50037"/>
    </physiologicalReaction>
</comment>
<dbReference type="PANTHER" id="PTHR12992:SF24">
    <property type="entry name" value="PEROXISOMAL COENZYME A DIPHOSPHATASE NUDT7"/>
    <property type="match status" value="1"/>
</dbReference>
<evidence type="ECO:0000256" key="15">
    <source>
        <dbReference type="ARBA" id="ARBA00047369"/>
    </source>
</evidence>
<keyword evidence="7" id="KW-0378">Hydrolase</keyword>
<evidence type="ECO:0000256" key="1">
    <source>
        <dbReference type="ARBA" id="ARBA00001936"/>
    </source>
</evidence>
<evidence type="ECO:0000256" key="2">
    <source>
        <dbReference type="ARBA" id="ARBA00001946"/>
    </source>
</evidence>
<evidence type="ECO:0000256" key="4">
    <source>
        <dbReference type="ARBA" id="ARBA00006506"/>
    </source>
</evidence>
<keyword evidence="11" id="KW-0464">Manganese</keyword>
<evidence type="ECO:0000256" key="25">
    <source>
        <dbReference type="ARBA" id="ARBA00051749"/>
    </source>
</evidence>
<dbReference type="CTD" id="283927"/>
<comment type="catalytic activity">
    <reaction evidence="20">
        <text>succinyl-CoA + H2O = succinyl-4'-phosphopantetheine + adenosine 3',5'-bisphosphate + 2 H(+)</text>
        <dbReference type="Rhea" id="RHEA:67472"/>
        <dbReference type="ChEBI" id="CHEBI:15377"/>
        <dbReference type="ChEBI" id="CHEBI:15378"/>
        <dbReference type="ChEBI" id="CHEBI:57292"/>
        <dbReference type="ChEBI" id="CHEBI:58343"/>
        <dbReference type="ChEBI" id="CHEBI:172364"/>
    </reaction>
    <physiologicalReaction direction="left-to-right" evidence="20">
        <dbReference type="Rhea" id="RHEA:67473"/>
    </physiologicalReaction>
</comment>
<dbReference type="GO" id="GO:0010945">
    <property type="term" value="F:coenzyme A diphosphatase activity"/>
    <property type="evidence" value="ECO:0007669"/>
    <property type="project" value="UniProtKB-EC"/>
</dbReference>
<evidence type="ECO:0000256" key="22">
    <source>
        <dbReference type="ARBA" id="ARBA00048961"/>
    </source>
</evidence>
<keyword evidence="10" id="KW-0576">Peroxisome</keyword>
<comment type="cofactor">
    <cofactor evidence="2">
        <name>Mg(2+)</name>
        <dbReference type="ChEBI" id="CHEBI:18420"/>
    </cofactor>
</comment>
<keyword evidence="31" id="KW-1185">Reference proteome</keyword>
<dbReference type="FunCoup" id="A0A6J2UTG3">
    <property type="interactions" value="144"/>
</dbReference>
<evidence type="ECO:0000256" key="3">
    <source>
        <dbReference type="ARBA" id="ARBA00004275"/>
    </source>
</evidence>
<dbReference type="Gene3D" id="3.90.79.10">
    <property type="entry name" value="Nucleoside Triphosphate Pyrophosphohydrolase"/>
    <property type="match status" value="1"/>
</dbReference>
<dbReference type="GO" id="GO:0005782">
    <property type="term" value="C:peroxisomal matrix"/>
    <property type="evidence" value="ECO:0007669"/>
    <property type="project" value="UniProtKB-ARBA"/>
</dbReference>
<evidence type="ECO:0000256" key="6">
    <source>
        <dbReference type="ARBA" id="ARBA00022723"/>
    </source>
</evidence>
<dbReference type="PANTHER" id="PTHR12992">
    <property type="entry name" value="NUDIX HYDROLASE"/>
    <property type="match status" value="1"/>
</dbReference>
<evidence type="ECO:0000256" key="14">
    <source>
        <dbReference type="ARBA" id="ARBA00047289"/>
    </source>
</evidence>
<comment type="cofactor">
    <cofactor evidence="1">
        <name>Mn(2+)</name>
        <dbReference type="ChEBI" id="CHEBI:29035"/>
    </cofactor>
</comment>
<dbReference type="GO" id="GO:0046872">
    <property type="term" value="F:metal ion binding"/>
    <property type="evidence" value="ECO:0007669"/>
    <property type="project" value="UniProtKB-KW"/>
</dbReference>
<dbReference type="GO" id="GO:0003723">
    <property type="term" value="F:RNA binding"/>
    <property type="evidence" value="ECO:0007669"/>
    <property type="project" value="UniProtKB-KW"/>
</dbReference>
<dbReference type="Pfam" id="PF00293">
    <property type="entry name" value="NUDIX"/>
    <property type="match status" value="1"/>
</dbReference>
<comment type="catalytic activity">
    <reaction evidence="12">
        <text>CoA + H2O = (R)-4'-phosphopantetheine + adenosine 3',5'-bisphosphate + 2 H(+)</text>
        <dbReference type="Rhea" id="RHEA:64988"/>
        <dbReference type="ChEBI" id="CHEBI:15377"/>
        <dbReference type="ChEBI" id="CHEBI:15378"/>
        <dbReference type="ChEBI" id="CHEBI:57287"/>
        <dbReference type="ChEBI" id="CHEBI:58343"/>
        <dbReference type="ChEBI" id="CHEBI:61723"/>
        <dbReference type="EC" id="3.6.1.77"/>
    </reaction>
    <physiologicalReaction direction="left-to-right" evidence="12">
        <dbReference type="Rhea" id="RHEA:64989"/>
    </physiologicalReaction>
</comment>
<comment type="catalytic activity">
    <reaction evidence="18">
        <text>propanoyl-CoA + H2O = propanoyl-4'-phosphopantetheine + adenosine 3',5'-bisphosphate + 2 H(+)</text>
        <dbReference type="Rhea" id="RHEA:67464"/>
        <dbReference type="ChEBI" id="CHEBI:15377"/>
        <dbReference type="ChEBI" id="CHEBI:15378"/>
        <dbReference type="ChEBI" id="CHEBI:57392"/>
        <dbReference type="ChEBI" id="CHEBI:58343"/>
        <dbReference type="ChEBI" id="CHEBI:172362"/>
    </reaction>
    <physiologicalReaction direction="left-to-right" evidence="18">
        <dbReference type="Rhea" id="RHEA:67465"/>
    </physiologicalReaction>
</comment>
<dbReference type="SUPFAM" id="SSF55811">
    <property type="entry name" value="Nudix"/>
    <property type="match status" value="1"/>
</dbReference>
<proteinExistence type="inferred from homology"/>
<evidence type="ECO:0000256" key="18">
    <source>
        <dbReference type="ARBA" id="ARBA00047666"/>
    </source>
</evidence>
<comment type="similarity">
    <text evidence="4">Belongs to the Nudix hydrolase family. PCD1 subfamily.</text>
</comment>
<feature type="domain" description="Nudix hydrolase" evidence="30">
    <location>
        <begin position="26"/>
        <end position="158"/>
    </location>
</feature>
<protein>
    <recommendedName>
        <fullName evidence="28">Peroxisomal coenzyme A diphosphatase NUDT7</fullName>
        <ecNumber evidence="13">3.6.1.77</ecNumber>
    </recommendedName>
    <alternativeName>
        <fullName evidence="29">Nucleoside diphosphate-linked moiety X motif 7</fullName>
    </alternativeName>
</protein>
<keyword evidence="9" id="KW-0694">RNA-binding</keyword>
<dbReference type="CDD" id="cd03426">
    <property type="entry name" value="NUDIX_CoAse_Nudt7"/>
    <property type="match status" value="1"/>
</dbReference>
<comment type="catalytic activity">
    <reaction evidence="26">
        <text>acetyl-CoA + H2O = S-acetyl-4'-phosphopantetheine + adenosine 3',5'-bisphosphate + 2 H(+)</text>
        <dbReference type="Rhea" id="RHEA:64992"/>
        <dbReference type="ChEBI" id="CHEBI:15377"/>
        <dbReference type="ChEBI" id="CHEBI:15378"/>
        <dbReference type="ChEBI" id="CHEBI:57288"/>
        <dbReference type="ChEBI" id="CHEBI:58343"/>
        <dbReference type="ChEBI" id="CHEBI:156266"/>
    </reaction>
    <physiologicalReaction direction="left-to-right" evidence="26">
        <dbReference type="Rhea" id="RHEA:64993"/>
    </physiologicalReaction>
</comment>
<evidence type="ECO:0000256" key="9">
    <source>
        <dbReference type="ARBA" id="ARBA00022884"/>
    </source>
</evidence>
<dbReference type="AlphaFoldDB" id="A0A6J2UTG3"/>
<evidence type="ECO:0000256" key="21">
    <source>
        <dbReference type="ARBA" id="ARBA00048667"/>
    </source>
</evidence>